<organism evidence="2">
    <name type="scientific">Cacopsylla melanoneura</name>
    <dbReference type="NCBI Taxonomy" id="428564"/>
    <lineage>
        <taxon>Eukaryota</taxon>
        <taxon>Metazoa</taxon>
        <taxon>Ecdysozoa</taxon>
        <taxon>Arthropoda</taxon>
        <taxon>Hexapoda</taxon>
        <taxon>Insecta</taxon>
        <taxon>Pterygota</taxon>
        <taxon>Neoptera</taxon>
        <taxon>Paraneoptera</taxon>
        <taxon>Hemiptera</taxon>
        <taxon>Sternorrhyncha</taxon>
        <taxon>Psylloidea</taxon>
        <taxon>Psyllidae</taxon>
        <taxon>Psyllinae</taxon>
        <taxon>Cacopsylla</taxon>
    </lineage>
</organism>
<feature type="compositionally biased region" description="Basic and acidic residues" evidence="1">
    <location>
        <begin position="174"/>
        <end position="191"/>
    </location>
</feature>
<dbReference type="AlphaFoldDB" id="A0A8D8RZQ1"/>
<dbReference type="EMBL" id="HBUF01192301">
    <property type="protein sequence ID" value="CAG6658762.1"/>
    <property type="molecule type" value="Transcribed_RNA"/>
</dbReference>
<name>A0A8D8RZQ1_9HEMI</name>
<dbReference type="EMBL" id="HBUF01192302">
    <property type="protein sequence ID" value="CAG6658763.1"/>
    <property type="molecule type" value="Transcribed_RNA"/>
</dbReference>
<feature type="region of interest" description="Disordered" evidence="1">
    <location>
        <begin position="169"/>
        <end position="225"/>
    </location>
</feature>
<evidence type="ECO:0000256" key="1">
    <source>
        <dbReference type="SAM" id="MobiDB-lite"/>
    </source>
</evidence>
<feature type="region of interest" description="Disordered" evidence="1">
    <location>
        <begin position="86"/>
        <end position="129"/>
    </location>
</feature>
<proteinExistence type="predicted"/>
<reference evidence="2" key="1">
    <citation type="submission" date="2021-05" db="EMBL/GenBank/DDBJ databases">
        <authorList>
            <person name="Alioto T."/>
            <person name="Alioto T."/>
            <person name="Gomez Garrido J."/>
        </authorList>
    </citation>
    <scope>NUCLEOTIDE SEQUENCE</scope>
</reference>
<evidence type="ECO:0000313" key="2">
    <source>
        <dbReference type="EMBL" id="CAG6658762.1"/>
    </source>
</evidence>
<accession>A0A8D8RZQ1</accession>
<sequence length="225" mass="26610">MYVIISNDEKKEAVLCSSSWIQRSDGDDNHHLKKNTMCKYYFPKRTNASTTLAMRNVHLSAQNATLENGRILGVYVTYDEARKKLPKACDTSELESDLEKKQRKRNKPERYMSTEESNGSSDDLPAAPQWKLGQKKFVRTVDTEMRQELRTLLLPPVETNQTAGRVTLESQQEYQHHQQEDNHQQQEEFHNQQEVYYYQQEDNHQQQEFHNQQAVYHHQQEDNHQ</sequence>
<protein>
    <submittedName>
        <fullName evidence="2">Uncharacterized protein</fullName>
    </submittedName>
</protein>